<dbReference type="InterPro" id="IPR012081">
    <property type="entry name" value="Alkyl_hydroperoxide_Rdtase_suF"/>
</dbReference>
<comment type="subunit">
    <text evidence="3">Homodimer.</text>
</comment>
<evidence type="ECO:0000256" key="3">
    <source>
        <dbReference type="ARBA" id="ARBA00011738"/>
    </source>
</evidence>
<evidence type="ECO:0000256" key="6">
    <source>
        <dbReference type="ARBA" id="ARBA00022827"/>
    </source>
</evidence>
<proteinExistence type="inferred from homology"/>
<dbReference type="Proteomes" id="UP001486808">
    <property type="component" value="Unassembled WGS sequence"/>
</dbReference>
<comment type="cofactor">
    <cofactor evidence="1">
        <name>FAD</name>
        <dbReference type="ChEBI" id="CHEBI:57692"/>
    </cofactor>
</comment>
<evidence type="ECO:0000256" key="4">
    <source>
        <dbReference type="ARBA" id="ARBA00020059"/>
    </source>
</evidence>
<dbReference type="RefSeq" id="WP_353386921.1">
    <property type="nucleotide sequence ID" value="NZ_BAABWD010000001.1"/>
</dbReference>
<organism evidence="14 15">
    <name type="scientific">Halopseudomonas sabulinigri</name>
    <dbReference type="NCBI Taxonomy" id="472181"/>
    <lineage>
        <taxon>Bacteria</taxon>
        <taxon>Pseudomonadati</taxon>
        <taxon>Pseudomonadota</taxon>
        <taxon>Gammaproteobacteria</taxon>
        <taxon>Pseudomonadales</taxon>
        <taxon>Pseudomonadaceae</taxon>
        <taxon>Halopseudomonas</taxon>
    </lineage>
</organism>
<dbReference type="InterPro" id="IPR036249">
    <property type="entry name" value="Thioredoxin-like_sf"/>
</dbReference>
<dbReference type="Gene3D" id="3.40.30.80">
    <property type="match status" value="1"/>
</dbReference>
<evidence type="ECO:0000256" key="2">
    <source>
        <dbReference type="ARBA" id="ARBA00009333"/>
    </source>
</evidence>
<keyword evidence="9" id="KW-1015">Disulfide bond</keyword>
<dbReference type="Gene3D" id="3.50.50.60">
    <property type="entry name" value="FAD/NAD(P)-binding domain"/>
    <property type="match status" value="2"/>
</dbReference>
<evidence type="ECO:0000256" key="1">
    <source>
        <dbReference type="ARBA" id="ARBA00001974"/>
    </source>
</evidence>
<dbReference type="SUPFAM" id="SSF51905">
    <property type="entry name" value="FAD/NAD(P)-binding domain"/>
    <property type="match status" value="1"/>
</dbReference>
<evidence type="ECO:0000256" key="5">
    <source>
        <dbReference type="ARBA" id="ARBA00022630"/>
    </source>
</evidence>
<dbReference type="PRINTS" id="PR00469">
    <property type="entry name" value="PNDRDTASEII"/>
</dbReference>
<feature type="domain" description="Thioredoxin-like fold" evidence="13">
    <location>
        <begin position="123"/>
        <end position="193"/>
    </location>
</feature>
<dbReference type="CDD" id="cd03026">
    <property type="entry name" value="AhpF_NTD_C"/>
    <property type="match status" value="1"/>
</dbReference>
<evidence type="ECO:0000256" key="11">
    <source>
        <dbReference type="ARBA" id="ARBA00024806"/>
    </source>
</evidence>
<keyword evidence="6" id="KW-0274">FAD</keyword>
<dbReference type="SUPFAM" id="SSF52833">
    <property type="entry name" value="Thioredoxin-like"/>
    <property type="match status" value="2"/>
</dbReference>
<dbReference type="InterPro" id="IPR044142">
    <property type="entry name" value="AhpF_NTD_N"/>
</dbReference>
<evidence type="ECO:0000256" key="7">
    <source>
        <dbReference type="ARBA" id="ARBA00023002"/>
    </source>
</evidence>
<dbReference type="CDD" id="cd02974">
    <property type="entry name" value="AhpF_NTD_N"/>
    <property type="match status" value="1"/>
</dbReference>
<sequence>MLDANLKKQLDTYLQNIVNPIEISVSVDDSPKGKELHELAVEIAEMSSKIGLVAADDKRTPSMGVGPSGQPSRVRFAGIPMGHEFTSLVLALLQSGGHPSKADPALLDQIRHLEGEFHFETYISLSCQNCPDVVQALNLMATLNPNITHVMIDGALFQDEVDARQIMAVPSVYLNGEHFGQGRMTLPEIVNKVDSGASKRRAAELNEKKPYDVLIVGGGPAAASAAIYAARKGIRTGIVAERFGGQVLDTVGIENFISVPYTEGPKLVASLEQHVKEYDVDLITEQTAAKLTTGDYVQIALESGATLESRAVILATGARWREMNVPGEQEYRGKGVAYCPHCDGPLFKGKRVAVIGGGNSGIEAAIDLAGIVEHVTVLEFADTLRADEVLQRKARSMRNIDIIKSAQTTEVRGDGNKVVGLTYRDRETEELKQVDVAGIFVQIGLVPNTEWLKDSELNLTRFGEIEIDARGATNIPGVFAAGDVTTVPFKQIIVAMGAGSTASLAAFDHLIRTPDPAAAKEEAVSA</sequence>
<dbReference type="InterPro" id="IPR050097">
    <property type="entry name" value="Ferredoxin-NADP_redctase_2"/>
</dbReference>
<dbReference type="EMBL" id="BAABWD010000001">
    <property type="protein sequence ID" value="GAA6130631.1"/>
    <property type="molecule type" value="Genomic_DNA"/>
</dbReference>
<dbReference type="Pfam" id="PF13192">
    <property type="entry name" value="Thioredoxin_3"/>
    <property type="match status" value="1"/>
</dbReference>
<keyword evidence="8" id="KW-0520">NAD</keyword>
<dbReference type="PRINTS" id="PR00368">
    <property type="entry name" value="FADPNR"/>
</dbReference>
<reference evidence="14 15" key="1">
    <citation type="submission" date="2024-04" db="EMBL/GenBank/DDBJ databases">
        <title>Draft genome sequence of Halopseudomonas sabulinigri NBRC 116187.</title>
        <authorList>
            <person name="Miyakawa T."/>
            <person name="Kusuya Y."/>
            <person name="Miura T."/>
        </authorList>
    </citation>
    <scope>NUCLEOTIDE SEQUENCE [LARGE SCALE GENOMIC DNA]</scope>
    <source>
        <strain evidence="14 15">4NH20-0042</strain>
    </source>
</reference>
<protein>
    <recommendedName>
        <fullName evidence="4">Alkyl hydroperoxide reductase subunit F</fullName>
    </recommendedName>
</protein>
<dbReference type="PIRSF" id="PIRSF000238">
    <property type="entry name" value="AhpF"/>
    <property type="match status" value="1"/>
</dbReference>
<evidence type="ECO:0000256" key="8">
    <source>
        <dbReference type="ARBA" id="ARBA00023027"/>
    </source>
</evidence>
<dbReference type="InterPro" id="IPR044141">
    <property type="entry name" value="AhpF_NTD_C"/>
</dbReference>
<dbReference type="InterPro" id="IPR036188">
    <property type="entry name" value="FAD/NAD-bd_sf"/>
</dbReference>
<evidence type="ECO:0000256" key="9">
    <source>
        <dbReference type="ARBA" id="ARBA00023157"/>
    </source>
</evidence>
<keyword evidence="5" id="KW-0285">Flavoprotein</keyword>
<gene>
    <name evidence="14" type="primary">ahpF</name>
    <name evidence="14" type="ORF">NBRC116187_09910</name>
</gene>
<dbReference type="InterPro" id="IPR012336">
    <property type="entry name" value="Thioredoxin-like_fold"/>
</dbReference>
<dbReference type="PANTHER" id="PTHR48105">
    <property type="entry name" value="THIOREDOXIN REDUCTASE 1-RELATED-RELATED"/>
    <property type="match status" value="1"/>
</dbReference>
<evidence type="ECO:0000259" key="12">
    <source>
        <dbReference type="Pfam" id="PF07992"/>
    </source>
</evidence>
<keyword evidence="10" id="KW-0676">Redox-active center</keyword>
<name>A0ABP9ZMG0_9GAMM</name>
<comment type="similarity">
    <text evidence="2">Belongs to the class-II pyridine nucleotide-disulfide oxidoreductase family.</text>
</comment>
<evidence type="ECO:0000313" key="14">
    <source>
        <dbReference type="EMBL" id="GAA6130631.1"/>
    </source>
</evidence>
<evidence type="ECO:0000313" key="15">
    <source>
        <dbReference type="Proteomes" id="UP001486808"/>
    </source>
</evidence>
<comment type="caution">
    <text evidence="14">The sequence shown here is derived from an EMBL/GenBank/DDBJ whole genome shotgun (WGS) entry which is preliminary data.</text>
</comment>
<keyword evidence="15" id="KW-1185">Reference proteome</keyword>
<comment type="function">
    <text evidence="11">Serves to protect the cell against DNA damage by alkyl hydroperoxides. It can use either NADH or NADPH as electron donor for direct reduction of redox dyes or of alkyl hydroperoxides when combined with the AhpC protein.</text>
</comment>
<dbReference type="PROSITE" id="PS00573">
    <property type="entry name" value="PYRIDINE_REDOX_2"/>
    <property type="match status" value="1"/>
</dbReference>
<dbReference type="InterPro" id="IPR008255">
    <property type="entry name" value="Pyr_nucl-diS_OxRdtase_2_AS"/>
</dbReference>
<evidence type="ECO:0000256" key="10">
    <source>
        <dbReference type="ARBA" id="ARBA00023284"/>
    </source>
</evidence>
<dbReference type="InterPro" id="IPR023753">
    <property type="entry name" value="FAD/NAD-binding_dom"/>
</dbReference>
<feature type="domain" description="FAD/NAD(P)-binding" evidence="12">
    <location>
        <begin position="211"/>
        <end position="499"/>
    </location>
</feature>
<keyword evidence="7" id="KW-0560">Oxidoreductase</keyword>
<accession>A0ABP9ZMG0</accession>
<dbReference type="NCBIfam" id="TIGR03140">
    <property type="entry name" value="AhpF"/>
    <property type="match status" value="1"/>
</dbReference>
<dbReference type="Pfam" id="PF07992">
    <property type="entry name" value="Pyr_redox_2"/>
    <property type="match status" value="1"/>
</dbReference>
<evidence type="ECO:0000259" key="13">
    <source>
        <dbReference type="Pfam" id="PF13192"/>
    </source>
</evidence>
<dbReference type="PROSITE" id="PS51354">
    <property type="entry name" value="GLUTAREDOXIN_2"/>
    <property type="match status" value="1"/>
</dbReference>